<protein>
    <submittedName>
        <fullName evidence="1">Uncharacterized protein</fullName>
    </submittedName>
</protein>
<dbReference type="Proteomes" id="UP000215596">
    <property type="component" value="Unassembled WGS sequence"/>
</dbReference>
<reference evidence="1 2" key="1">
    <citation type="submission" date="2017-07" db="EMBL/GenBank/DDBJ databases">
        <title>Isolation and whole genome analysis of endospore-forming bacteria from heroin.</title>
        <authorList>
            <person name="Kalinowski J."/>
            <person name="Ahrens B."/>
            <person name="Al-Dilaimi A."/>
            <person name="Winkler A."/>
            <person name="Wibberg D."/>
            <person name="Schleenbecker U."/>
            <person name="Ruckert C."/>
            <person name="Wolfel R."/>
            <person name="Grass G."/>
        </authorList>
    </citation>
    <scope>NUCLEOTIDE SEQUENCE [LARGE SCALE GENOMIC DNA]</scope>
    <source>
        <strain evidence="1 2">7537-G1</strain>
    </source>
</reference>
<organism evidence="1 2">
    <name type="scientific">Paenibacillus campinasensis</name>
    <dbReference type="NCBI Taxonomy" id="66347"/>
    <lineage>
        <taxon>Bacteria</taxon>
        <taxon>Bacillati</taxon>
        <taxon>Bacillota</taxon>
        <taxon>Bacilli</taxon>
        <taxon>Bacillales</taxon>
        <taxon>Paenibacillaceae</taxon>
        <taxon>Paenibacillus</taxon>
    </lineage>
</organism>
<evidence type="ECO:0000313" key="2">
    <source>
        <dbReference type="Proteomes" id="UP000215596"/>
    </source>
</evidence>
<accession>A0A268ETM5</accession>
<gene>
    <name evidence="1" type="ORF">CHH67_12750</name>
</gene>
<evidence type="ECO:0000313" key="1">
    <source>
        <dbReference type="EMBL" id="PAD76478.1"/>
    </source>
</evidence>
<name>A0A268ETM5_9BACL</name>
<comment type="caution">
    <text evidence="1">The sequence shown here is derived from an EMBL/GenBank/DDBJ whole genome shotgun (WGS) entry which is preliminary data.</text>
</comment>
<dbReference type="EMBL" id="NPBY01000038">
    <property type="protein sequence ID" value="PAD76478.1"/>
    <property type="molecule type" value="Genomic_DNA"/>
</dbReference>
<sequence length="70" mass="7027">MANGKDLGSCDVREWGPSGAVIGSAGMNLLVWRCPGPGMVYNMITALTNGKAAWGGPATANGPAGRIIPA</sequence>
<proteinExistence type="predicted"/>
<dbReference type="AlphaFoldDB" id="A0A268ETM5"/>